<comment type="cofactor">
    <cofactor evidence="1">
        <name>FMN</name>
        <dbReference type="ChEBI" id="CHEBI:58210"/>
    </cofactor>
</comment>
<organism evidence="6 7">
    <name type="scientific">Rubrivirga marina</name>
    <dbReference type="NCBI Taxonomy" id="1196024"/>
    <lineage>
        <taxon>Bacteria</taxon>
        <taxon>Pseudomonadati</taxon>
        <taxon>Rhodothermota</taxon>
        <taxon>Rhodothermia</taxon>
        <taxon>Rhodothermales</taxon>
        <taxon>Rubricoccaceae</taxon>
        <taxon>Rubrivirga</taxon>
    </lineage>
</organism>
<gene>
    <name evidence="6" type="ORF">BSZ37_04925</name>
</gene>
<dbReference type="SMART" id="SM00903">
    <property type="entry name" value="Flavin_Reduct"/>
    <property type="match status" value="1"/>
</dbReference>
<dbReference type="EMBL" id="MQWD01000001">
    <property type="protein sequence ID" value="PAP75831.1"/>
    <property type="molecule type" value="Genomic_DNA"/>
</dbReference>
<dbReference type="PANTHER" id="PTHR33798">
    <property type="entry name" value="FLAVOPROTEIN OXYGENASE"/>
    <property type="match status" value="1"/>
</dbReference>
<dbReference type="SUPFAM" id="SSF50475">
    <property type="entry name" value="FMN-binding split barrel"/>
    <property type="match status" value="1"/>
</dbReference>
<evidence type="ECO:0000256" key="4">
    <source>
        <dbReference type="ARBA" id="ARBA00038054"/>
    </source>
</evidence>
<keyword evidence="3" id="KW-0288">FMN</keyword>
<feature type="domain" description="Flavin reductase like" evidence="5">
    <location>
        <begin position="19"/>
        <end position="171"/>
    </location>
</feature>
<evidence type="ECO:0000313" key="6">
    <source>
        <dbReference type="EMBL" id="PAP75831.1"/>
    </source>
</evidence>
<dbReference type="InterPro" id="IPR002563">
    <property type="entry name" value="Flavin_Rdtase-like_dom"/>
</dbReference>
<evidence type="ECO:0000256" key="3">
    <source>
        <dbReference type="ARBA" id="ARBA00022643"/>
    </source>
</evidence>
<dbReference type="InterPro" id="IPR012349">
    <property type="entry name" value="Split_barrel_FMN-bd"/>
</dbReference>
<keyword evidence="2" id="KW-0285">Flavoprotein</keyword>
<evidence type="ECO:0000313" key="7">
    <source>
        <dbReference type="Proteomes" id="UP000216339"/>
    </source>
</evidence>
<sequence length="206" mass="21863">MDFDLDALAPRAGYKLLSALVVPRPIAWVTTRNADGSVNAAPYSFFNLMGHDPHLVALGLSQPGDRHAKDTAANVRRTGRFVVNVVSEAVAEAMHRSSGPYPPGASEVDALALDLADPPAGDVPRIAAAPAALACREHTTLQIGRSRVLIGVVEGLYLRDDLYDAERGYVRQEAVRAVGRLGGGLYSHVDAFSLGPRPSTEEVGGR</sequence>
<dbReference type="OrthoDB" id="9794638at2"/>
<protein>
    <recommendedName>
        <fullName evidence="5">Flavin reductase like domain-containing protein</fullName>
    </recommendedName>
</protein>
<dbReference type="GO" id="GO:0010181">
    <property type="term" value="F:FMN binding"/>
    <property type="evidence" value="ECO:0007669"/>
    <property type="project" value="InterPro"/>
</dbReference>
<dbReference type="PANTHER" id="PTHR33798:SF5">
    <property type="entry name" value="FLAVIN REDUCTASE LIKE DOMAIN-CONTAINING PROTEIN"/>
    <property type="match status" value="1"/>
</dbReference>
<proteinExistence type="inferred from homology"/>
<evidence type="ECO:0000256" key="2">
    <source>
        <dbReference type="ARBA" id="ARBA00022630"/>
    </source>
</evidence>
<dbReference type="AlphaFoldDB" id="A0A271IX53"/>
<evidence type="ECO:0000259" key="5">
    <source>
        <dbReference type="SMART" id="SM00903"/>
    </source>
</evidence>
<dbReference type="Pfam" id="PF01613">
    <property type="entry name" value="Flavin_Reduct"/>
    <property type="match status" value="1"/>
</dbReference>
<evidence type="ECO:0000256" key="1">
    <source>
        <dbReference type="ARBA" id="ARBA00001917"/>
    </source>
</evidence>
<comment type="similarity">
    <text evidence="4">Belongs to the flavoredoxin family.</text>
</comment>
<name>A0A271IX53_9BACT</name>
<accession>A0A271IX53</accession>
<dbReference type="Proteomes" id="UP000216339">
    <property type="component" value="Unassembled WGS sequence"/>
</dbReference>
<dbReference type="Gene3D" id="2.30.110.10">
    <property type="entry name" value="Electron Transport, Fmn-binding Protein, Chain A"/>
    <property type="match status" value="1"/>
</dbReference>
<reference evidence="6 7" key="1">
    <citation type="submission" date="2016-11" db="EMBL/GenBank/DDBJ databases">
        <title>Study of marine rhodopsin-containing bacteria.</title>
        <authorList>
            <person name="Yoshizawa S."/>
            <person name="Kumagai Y."/>
            <person name="Kogure K."/>
        </authorList>
    </citation>
    <scope>NUCLEOTIDE SEQUENCE [LARGE SCALE GENOMIC DNA]</scope>
    <source>
        <strain evidence="6 7">SAORIC-28</strain>
    </source>
</reference>
<dbReference type="RefSeq" id="WP_095509472.1">
    <property type="nucleotide sequence ID" value="NZ_MQWD01000001.1"/>
</dbReference>
<dbReference type="GO" id="GO:0016646">
    <property type="term" value="F:oxidoreductase activity, acting on the CH-NH group of donors, NAD or NADP as acceptor"/>
    <property type="evidence" value="ECO:0007669"/>
    <property type="project" value="UniProtKB-ARBA"/>
</dbReference>
<comment type="caution">
    <text evidence="6">The sequence shown here is derived from an EMBL/GenBank/DDBJ whole genome shotgun (WGS) entry which is preliminary data.</text>
</comment>
<keyword evidence="7" id="KW-1185">Reference proteome</keyword>